<gene>
    <name evidence="1" type="ORF">ILYODFUR_021751</name>
</gene>
<dbReference type="EMBL" id="JAHRIQ010095031">
    <property type="protein sequence ID" value="MEQ2252438.1"/>
    <property type="molecule type" value="Genomic_DNA"/>
</dbReference>
<organism evidence="1 2">
    <name type="scientific">Ilyodon furcidens</name>
    <name type="common">goldbreast splitfin</name>
    <dbReference type="NCBI Taxonomy" id="33524"/>
    <lineage>
        <taxon>Eukaryota</taxon>
        <taxon>Metazoa</taxon>
        <taxon>Chordata</taxon>
        <taxon>Craniata</taxon>
        <taxon>Vertebrata</taxon>
        <taxon>Euteleostomi</taxon>
        <taxon>Actinopterygii</taxon>
        <taxon>Neopterygii</taxon>
        <taxon>Teleostei</taxon>
        <taxon>Neoteleostei</taxon>
        <taxon>Acanthomorphata</taxon>
        <taxon>Ovalentaria</taxon>
        <taxon>Atherinomorphae</taxon>
        <taxon>Cyprinodontiformes</taxon>
        <taxon>Goodeidae</taxon>
        <taxon>Ilyodon</taxon>
    </lineage>
</organism>
<sequence length="119" mass="13459">MIWGAKSSADVGLQCFMKFKVSTAIDKDILEHLALARCCLIFLQNFTPDHIATNIVCLIAECNIVFRVNMTQGKHTVYRVNKIYHIQQLETVASIHCKPQFAHSTQNIFGNSLHTKILV</sequence>
<comment type="caution">
    <text evidence="1">The sequence shown here is derived from an EMBL/GenBank/DDBJ whole genome shotgun (WGS) entry which is preliminary data.</text>
</comment>
<keyword evidence="2" id="KW-1185">Reference proteome</keyword>
<dbReference type="Proteomes" id="UP001482620">
    <property type="component" value="Unassembled WGS sequence"/>
</dbReference>
<name>A0ABV0V513_9TELE</name>
<proteinExistence type="predicted"/>
<evidence type="ECO:0000313" key="2">
    <source>
        <dbReference type="Proteomes" id="UP001482620"/>
    </source>
</evidence>
<protein>
    <submittedName>
        <fullName evidence="1">Uncharacterized protein</fullName>
    </submittedName>
</protein>
<evidence type="ECO:0000313" key="1">
    <source>
        <dbReference type="EMBL" id="MEQ2252438.1"/>
    </source>
</evidence>
<reference evidence="1 2" key="1">
    <citation type="submission" date="2021-06" db="EMBL/GenBank/DDBJ databases">
        <authorList>
            <person name="Palmer J.M."/>
        </authorList>
    </citation>
    <scope>NUCLEOTIDE SEQUENCE [LARGE SCALE GENOMIC DNA]</scope>
    <source>
        <strain evidence="2">if_2019</strain>
        <tissue evidence="1">Muscle</tissue>
    </source>
</reference>
<accession>A0ABV0V513</accession>